<feature type="transmembrane region" description="Helical" evidence="3">
    <location>
        <begin position="168"/>
        <end position="192"/>
    </location>
</feature>
<dbReference type="AlphaFoldDB" id="A0A1F7IZG8"/>
<comment type="caution">
    <text evidence="4">The sequence shown here is derived from an EMBL/GenBank/DDBJ whole genome shotgun (WGS) entry which is preliminary data.</text>
</comment>
<feature type="transmembrane region" description="Helical" evidence="3">
    <location>
        <begin position="338"/>
        <end position="368"/>
    </location>
</feature>
<feature type="transmembrane region" description="Helical" evidence="3">
    <location>
        <begin position="302"/>
        <end position="326"/>
    </location>
</feature>
<feature type="transmembrane region" description="Helical" evidence="3">
    <location>
        <begin position="7"/>
        <end position="28"/>
    </location>
</feature>
<dbReference type="SMART" id="SM00028">
    <property type="entry name" value="TPR"/>
    <property type="match status" value="2"/>
</dbReference>
<feature type="transmembrane region" description="Helical" evidence="3">
    <location>
        <begin position="102"/>
        <end position="121"/>
    </location>
</feature>
<feature type="transmembrane region" description="Helical" evidence="3">
    <location>
        <begin position="388"/>
        <end position="410"/>
    </location>
</feature>
<evidence type="ECO:0000256" key="1">
    <source>
        <dbReference type="PROSITE-ProRule" id="PRU00339"/>
    </source>
</evidence>
<keyword evidence="1" id="KW-0802">TPR repeat</keyword>
<sequence length="681" mass="77150">MEKKSYIFNFIHYVLIIGFIFLFPLFFLPITREFLIYSKFYFLILFALLLLFVSLSKFIFTKKVTWATNPSLQPFLLIILAYVLSIILVTPNKIQAIFRPQYGLVMIISMIVFYLYSSYFLKKTKVQPALVLSVSGLFVAIISMIMMVDPFQKINLPSYWSFLKNNSFNTIGSSFDLVSFLLFIIIGASLYIWRIQKGALKDSENKRIYTTFLGVTITAAAVTIAFTLYTVIQSMLTEGTQVILPPLNLSWFAALEILKNPLTAVFGVGVDNFGSLFTQVRNPQYNLTSLWQVSSFASSRSAILHIFTELGLLGLVGFGLLIYYVFKDLNKTQIETKGMFITSLALLFLLPPSLINFFLFFASMAFVVADVRGEQKLDEYEVDLSKLVPAHIGLSVLGFLFIGSSIYFVGRNFLSELYFKRSIDAISENSLQKLYQNQQQAVQYNPYSEEFRRNFSQANLLVANNLAAKAQTGAQLTEQERTAVTQSLQISINEAKAAVALNPARVTNWQNLAGIYRQILNAVQQAPVWTIASYQQAISLDRYNPVLRLELGSVFYLLQDYESAQRLFEQAVSLKPDWANSHYNLAWAYYQNGNYRGAVQQMQVVIGLVDPARAEDDYKKAQDDLKTFQQKYDEQIAQQQATETTEEAPTQELNLPTPPPAAVEPKLELPKESSPGATVER</sequence>
<reference evidence="4 5" key="1">
    <citation type="journal article" date="2016" name="Nat. Commun.">
        <title>Thousands of microbial genomes shed light on interconnected biogeochemical processes in an aquifer system.</title>
        <authorList>
            <person name="Anantharaman K."/>
            <person name="Brown C.T."/>
            <person name="Hug L.A."/>
            <person name="Sharon I."/>
            <person name="Castelle C.J."/>
            <person name="Probst A.J."/>
            <person name="Thomas B.C."/>
            <person name="Singh A."/>
            <person name="Wilkins M.J."/>
            <person name="Karaoz U."/>
            <person name="Brodie E.L."/>
            <person name="Williams K.H."/>
            <person name="Hubbard S.S."/>
            <person name="Banfield J.F."/>
        </authorList>
    </citation>
    <scope>NUCLEOTIDE SEQUENCE [LARGE SCALE GENOMIC DNA]</scope>
</reference>
<dbReference type="STRING" id="1802061.A3A93_02905"/>
<dbReference type="InterPro" id="IPR019734">
    <property type="entry name" value="TPR_rpt"/>
</dbReference>
<feature type="transmembrane region" description="Helical" evidence="3">
    <location>
        <begin position="212"/>
        <end position="232"/>
    </location>
</feature>
<feature type="transmembrane region" description="Helical" evidence="3">
    <location>
        <begin position="40"/>
        <end position="60"/>
    </location>
</feature>
<feature type="region of interest" description="Disordered" evidence="2">
    <location>
        <begin position="632"/>
        <end position="681"/>
    </location>
</feature>
<dbReference type="InterPro" id="IPR011990">
    <property type="entry name" value="TPR-like_helical_dom_sf"/>
</dbReference>
<evidence type="ECO:0000313" key="4">
    <source>
        <dbReference type="EMBL" id="OGK48756.1"/>
    </source>
</evidence>
<gene>
    <name evidence="4" type="ORF">A3A93_02905</name>
</gene>
<organism evidence="4 5">
    <name type="scientific">Candidatus Roizmanbacteria bacterium RIFCSPLOWO2_01_FULL_38_12</name>
    <dbReference type="NCBI Taxonomy" id="1802061"/>
    <lineage>
        <taxon>Bacteria</taxon>
        <taxon>Candidatus Roizmaniibacteriota</taxon>
    </lineage>
</organism>
<evidence type="ECO:0000256" key="3">
    <source>
        <dbReference type="SAM" id="Phobius"/>
    </source>
</evidence>
<feature type="transmembrane region" description="Helical" evidence="3">
    <location>
        <begin position="128"/>
        <end position="148"/>
    </location>
</feature>
<keyword evidence="3" id="KW-0812">Transmembrane</keyword>
<name>A0A1F7IZG8_9BACT</name>
<feature type="repeat" description="TPR" evidence="1">
    <location>
        <begin position="545"/>
        <end position="578"/>
    </location>
</feature>
<dbReference type="PROSITE" id="PS50005">
    <property type="entry name" value="TPR"/>
    <property type="match status" value="1"/>
</dbReference>
<keyword evidence="3" id="KW-1133">Transmembrane helix</keyword>
<feature type="transmembrane region" description="Helical" evidence="3">
    <location>
        <begin position="72"/>
        <end position="90"/>
    </location>
</feature>
<dbReference type="SUPFAM" id="SSF48452">
    <property type="entry name" value="TPR-like"/>
    <property type="match status" value="1"/>
</dbReference>
<dbReference type="EMBL" id="MGAL01000011">
    <property type="protein sequence ID" value="OGK48756.1"/>
    <property type="molecule type" value="Genomic_DNA"/>
</dbReference>
<accession>A0A1F7IZG8</accession>
<dbReference type="Proteomes" id="UP000177141">
    <property type="component" value="Unassembled WGS sequence"/>
</dbReference>
<dbReference type="Gene3D" id="1.25.40.10">
    <property type="entry name" value="Tetratricopeptide repeat domain"/>
    <property type="match status" value="1"/>
</dbReference>
<proteinExistence type="predicted"/>
<evidence type="ECO:0000313" key="5">
    <source>
        <dbReference type="Proteomes" id="UP000177141"/>
    </source>
</evidence>
<keyword evidence="3" id="KW-0472">Membrane</keyword>
<protein>
    <submittedName>
        <fullName evidence="4">Uncharacterized protein</fullName>
    </submittedName>
</protein>
<dbReference type="Pfam" id="PF13414">
    <property type="entry name" value="TPR_11"/>
    <property type="match status" value="1"/>
</dbReference>
<evidence type="ECO:0000256" key="2">
    <source>
        <dbReference type="SAM" id="MobiDB-lite"/>
    </source>
</evidence>
<feature type="compositionally biased region" description="Low complexity" evidence="2">
    <location>
        <begin position="635"/>
        <end position="652"/>
    </location>
</feature>